<evidence type="ECO:0000313" key="2">
    <source>
        <dbReference type="Proteomes" id="UP000266861"/>
    </source>
</evidence>
<evidence type="ECO:0000313" key="1">
    <source>
        <dbReference type="EMBL" id="RHZ64551.1"/>
    </source>
</evidence>
<reference evidence="1 2" key="1">
    <citation type="submission" date="2018-08" db="EMBL/GenBank/DDBJ databases">
        <title>Genome and evolution of the arbuscular mycorrhizal fungus Diversispora epigaea (formerly Glomus versiforme) and its bacterial endosymbionts.</title>
        <authorList>
            <person name="Sun X."/>
            <person name="Fei Z."/>
            <person name="Harrison M."/>
        </authorList>
    </citation>
    <scope>NUCLEOTIDE SEQUENCE [LARGE SCALE GENOMIC DNA]</scope>
    <source>
        <strain evidence="1 2">IT104</strain>
    </source>
</reference>
<dbReference type="Proteomes" id="UP000266861">
    <property type="component" value="Unassembled WGS sequence"/>
</dbReference>
<sequence length="87" mass="9988">MFQACSCSNITPFSRTESQIEFWSRDDVRADKEILDNLYKTNLLSINDKSVSVLRIRSDPYVINKARKHARLHGPGAPLLNKIKRTV</sequence>
<dbReference type="OrthoDB" id="10524587at2759"/>
<keyword evidence="2" id="KW-1185">Reference proteome</keyword>
<proteinExistence type="predicted"/>
<comment type="caution">
    <text evidence="1">The sequence shown here is derived from an EMBL/GenBank/DDBJ whole genome shotgun (WGS) entry which is preliminary data.</text>
</comment>
<protein>
    <submittedName>
        <fullName evidence="1">Uncharacterized protein</fullName>
    </submittedName>
</protein>
<dbReference type="EMBL" id="PQFF01000294">
    <property type="protein sequence ID" value="RHZ64551.1"/>
    <property type="molecule type" value="Genomic_DNA"/>
</dbReference>
<accession>A0A397HN16</accession>
<dbReference type="AlphaFoldDB" id="A0A397HN16"/>
<gene>
    <name evidence="1" type="ORF">Glove_322g16</name>
</gene>
<organism evidence="1 2">
    <name type="scientific">Diversispora epigaea</name>
    <dbReference type="NCBI Taxonomy" id="1348612"/>
    <lineage>
        <taxon>Eukaryota</taxon>
        <taxon>Fungi</taxon>
        <taxon>Fungi incertae sedis</taxon>
        <taxon>Mucoromycota</taxon>
        <taxon>Glomeromycotina</taxon>
        <taxon>Glomeromycetes</taxon>
        <taxon>Diversisporales</taxon>
        <taxon>Diversisporaceae</taxon>
        <taxon>Diversispora</taxon>
    </lineage>
</organism>
<name>A0A397HN16_9GLOM</name>